<sequence>CSRHLRTRNYCSRGTLGQPPLSEEGPLSVYYSSLYSLHLVGPIVAVNGLVSVSAFLAPSSHESQVEDSAARSGTVG</sequence>
<protein>
    <submittedName>
        <fullName evidence="1">Uncharacterized protein</fullName>
    </submittedName>
</protein>
<gene>
    <name evidence="1" type="ORF">CSUI_004371</name>
</gene>
<dbReference type="EMBL" id="MIGC01002024">
    <property type="protein sequence ID" value="PHJ21779.1"/>
    <property type="molecule type" value="Genomic_DNA"/>
</dbReference>
<comment type="caution">
    <text evidence="1">The sequence shown here is derived from an EMBL/GenBank/DDBJ whole genome shotgun (WGS) entry which is preliminary data.</text>
</comment>
<dbReference type="GeneID" id="94427774"/>
<organism evidence="1 2">
    <name type="scientific">Cystoisospora suis</name>
    <dbReference type="NCBI Taxonomy" id="483139"/>
    <lineage>
        <taxon>Eukaryota</taxon>
        <taxon>Sar</taxon>
        <taxon>Alveolata</taxon>
        <taxon>Apicomplexa</taxon>
        <taxon>Conoidasida</taxon>
        <taxon>Coccidia</taxon>
        <taxon>Eucoccidiorida</taxon>
        <taxon>Eimeriorina</taxon>
        <taxon>Sarcocystidae</taxon>
        <taxon>Cystoisospora</taxon>
    </lineage>
</organism>
<keyword evidence="2" id="KW-1185">Reference proteome</keyword>
<dbReference type="RefSeq" id="XP_067923459.1">
    <property type="nucleotide sequence ID" value="XM_068064563.1"/>
</dbReference>
<evidence type="ECO:0000313" key="1">
    <source>
        <dbReference type="EMBL" id="PHJ21779.1"/>
    </source>
</evidence>
<accession>A0A2C6KYY8</accession>
<dbReference type="Proteomes" id="UP000221165">
    <property type="component" value="Unassembled WGS sequence"/>
</dbReference>
<dbReference type="AlphaFoldDB" id="A0A2C6KYY8"/>
<proteinExistence type="predicted"/>
<reference evidence="1 2" key="1">
    <citation type="journal article" date="2017" name="Int. J. Parasitol.">
        <title>The genome of the protozoan parasite Cystoisospora suis and a reverse vaccinology approach to identify vaccine candidates.</title>
        <authorList>
            <person name="Palmieri N."/>
            <person name="Shrestha A."/>
            <person name="Ruttkowski B."/>
            <person name="Beck T."/>
            <person name="Vogl C."/>
            <person name="Tomley F."/>
            <person name="Blake D.P."/>
            <person name="Joachim A."/>
        </authorList>
    </citation>
    <scope>NUCLEOTIDE SEQUENCE [LARGE SCALE GENOMIC DNA]</scope>
    <source>
        <strain evidence="1 2">Wien I</strain>
    </source>
</reference>
<evidence type="ECO:0000313" key="2">
    <source>
        <dbReference type="Proteomes" id="UP000221165"/>
    </source>
</evidence>
<name>A0A2C6KYY8_9APIC</name>
<feature type="non-terminal residue" evidence="1">
    <location>
        <position position="1"/>
    </location>
</feature>
<dbReference type="VEuPathDB" id="ToxoDB:CSUI_004371"/>